<sequence length="208" mass="22965">MKKVNRGYRKARYVVYKQTILNPIDHLWTFLGGFLGIGCIAFIQSELHQFGALEKVFLIGSFGASAVLVYGATNSPLAQPRNLILGHTVSAFVGVTVMKTIGQLDIFWLTCATAVSLAIIAMQILKALHPPGGATALIAVIGTPKVKELGFFYVLSPVFTGALILLLIALLINNIPKDRHYPYNPKVSPYMGRRKKYWHNIQRTLGIR</sequence>
<evidence type="ECO:0000259" key="2">
    <source>
        <dbReference type="Pfam" id="PF04982"/>
    </source>
</evidence>
<dbReference type="PANTHER" id="PTHR33741:SF5">
    <property type="entry name" value="TRANSMEMBRANE PROTEIN DDB_G0269096-RELATED"/>
    <property type="match status" value="1"/>
</dbReference>
<evidence type="ECO:0000313" key="4">
    <source>
        <dbReference type="Proteomes" id="UP000248688"/>
    </source>
</evidence>
<feature type="transmembrane region" description="Helical" evidence="1">
    <location>
        <begin position="56"/>
        <end position="73"/>
    </location>
</feature>
<feature type="transmembrane region" description="Helical" evidence="1">
    <location>
        <begin position="106"/>
        <end position="125"/>
    </location>
</feature>
<keyword evidence="4" id="KW-1185">Reference proteome</keyword>
<dbReference type="EMBL" id="CP030041">
    <property type="protein sequence ID" value="AWW29044.1"/>
    <property type="molecule type" value="Genomic_DNA"/>
</dbReference>
<proteinExistence type="predicted"/>
<dbReference type="Proteomes" id="UP000248688">
    <property type="component" value="Chromosome"/>
</dbReference>
<reference evidence="3 4" key="1">
    <citation type="submission" date="2018-06" db="EMBL/GenBank/DDBJ databases">
        <title>Echinicola strongylocentroti sp. nov., isolated from a sea urchin Strongylocentrotus intermedius.</title>
        <authorList>
            <person name="Bae S.S."/>
        </authorList>
    </citation>
    <scope>NUCLEOTIDE SEQUENCE [LARGE SCALE GENOMIC DNA]</scope>
    <source>
        <strain evidence="3 4">MEBiC08714</strain>
    </source>
</reference>
<dbReference type="KEGG" id="est:DN752_02205"/>
<feature type="domain" description="HPP transmembrane region" evidence="2">
    <location>
        <begin position="22"/>
        <end position="182"/>
    </location>
</feature>
<dbReference type="InterPro" id="IPR007065">
    <property type="entry name" value="HPP"/>
</dbReference>
<dbReference type="RefSeq" id="WP_112782464.1">
    <property type="nucleotide sequence ID" value="NZ_CP030041.1"/>
</dbReference>
<keyword evidence="1" id="KW-0472">Membrane</keyword>
<dbReference type="OrthoDB" id="9811720at2"/>
<feature type="transmembrane region" description="Helical" evidence="1">
    <location>
        <begin position="27"/>
        <end position="44"/>
    </location>
</feature>
<keyword evidence="1" id="KW-0812">Transmembrane</keyword>
<gene>
    <name evidence="3" type="ORF">DN752_02205</name>
</gene>
<dbReference type="AlphaFoldDB" id="A0A2Z4IDS2"/>
<name>A0A2Z4IDS2_9BACT</name>
<accession>A0A2Z4IDS2</accession>
<evidence type="ECO:0000256" key="1">
    <source>
        <dbReference type="SAM" id="Phobius"/>
    </source>
</evidence>
<organism evidence="3 4">
    <name type="scientific">Echinicola strongylocentroti</name>
    <dbReference type="NCBI Taxonomy" id="1795355"/>
    <lineage>
        <taxon>Bacteria</taxon>
        <taxon>Pseudomonadati</taxon>
        <taxon>Bacteroidota</taxon>
        <taxon>Cytophagia</taxon>
        <taxon>Cytophagales</taxon>
        <taxon>Cyclobacteriaceae</taxon>
        <taxon>Echinicola</taxon>
    </lineage>
</organism>
<keyword evidence="1" id="KW-1133">Transmembrane helix</keyword>
<feature type="transmembrane region" description="Helical" evidence="1">
    <location>
        <begin position="151"/>
        <end position="172"/>
    </location>
</feature>
<dbReference type="PANTHER" id="PTHR33741">
    <property type="entry name" value="TRANSMEMBRANE PROTEIN DDB_G0269096-RELATED"/>
    <property type="match status" value="1"/>
</dbReference>
<protein>
    <submittedName>
        <fullName evidence="3">HPP family protein</fullName>
    </submittedName>
</protein>
<dbReference type="InterPro" id="IPR058581">
    <property type="entry name" value="TM_HPP"/>
</dbReference>
<evidence type="ECO:0000313" key="3">
    <source>
        <dbReference type="EMBL" id="AWW29044.1"/>
    </source>
</evidence>
<dbReference type="Pfam" id="PF04982">
    <property type="entry name" value="TM_HPP"/>
    <property type="match status" value="1"/>
</dbReference>